<dbReference type="OrthoDB" id="2334812at2"/>
<dbReference type="GO" id="GO:0047355">
    <property type="term" value="F:CDP-glycerol glycerophosphotransferase activity"/>
    <property type="evidence" value="ECO:0007669"/>
    <property type="project" value="InterPro"/>
</dbReference>
<evidence type="ECO:0000313" key="1">
    <source>
        <dbReference type="EMBL" id="PHN01501.1"/>
    </source>
</evidence>
<evidence type="ECO:0008006" key="3">
    <source>
        <dbReference type="Google" id="ProtNLM"/>
    </source>
</evidence>
<dbReference type="InterPro" id="IPR007554">
    <property type="entry name" value="Glycerophosphate_synth"/>
</dbReference>
<evidence type="ECO:0000313" key="2">
    <source>
        <dbReference type="Proteomes" id="UP000223913"/>
    </source>
</evidence>
<dbReference type="Pfam" id="PF04464">
    <property type="entry name" value="Glyphos_transf"/>
    <property type="match status" value="1"/>
</dbReference>
<comment type="caution">
    <text evidence="1">The sequence shown here is derived from an EMBL/GenBank/DDBJ whole genome shotgun (WGS) entry which is preliminary data.</text>
</comment>
<organism evidence="1 2">
    <name type="scientific">Flavilitoribacter nigricans (strain ATCC 23147 / DSM 23189 / NBRC 102662 / NCIMB 1420 / SS-2)</name>
    <name type="common">Lewinella nigricans</name>
    <dbReference type="NCBI Taxonomy" id="1122177"/>
    <lineage>
        <taxon>Bacteria</taxon>
        <taxon>Pseudomonadati</taxon>
        <taxon>Bacteroidota</taxon>
        <taxon>Saprospiria</taxon>
        <taxon>Saprospirales</taxon>
        <taxon>Lewinellaceae</taxon>
        <taxon>Flavilitoribacter</taxon>
    </lineage>
</organism>
<name>A0A2D0MYZ6_FLAN2</name>
<reference evidence="1 2" key="1">
    <citation type="submission" date="2017-10" db="EMBL/GenBank/DDBJ databases">
        <title>The draft genome sequence of Lewinella nigricans NBRC 102662.</title>
        <authorList>
            <person name="Wang K."/>
        </authorList>
    </citation>
    <scope>NUCLEOTIDE SEQUENCE [LARGE SCALE GENOMIC DNA]</scope>
    <source>
        <strain evidence="1 2">NBRC 102662</strain>
    </source>
</reference>
<keyword evidence="2" id="KW-1185">Reference proteome</keyword>
<protein>
    <recommendedName>
        <fullName evidence="3">CDP-glycerol--glycerophosphate glycerophosphotransferase</fullName>
    </recommendedName>
</protein>
<dbReference type="GO" id="GO:0016020">
    <property type="term" value="C:membrane"/>
    <property type="evidence" value="ECO:0007669"/>
    <property type="project" value="InterPro"/>
</dbReference>
<dbReference type="Gene3D" id="3.40.50.12580">
    <property type="match status" value="1"/>
</dbReference>
<dbReference type="InterPro" id="IPR043148">
    <property type="entry name" value="TagF_C"/>
</dbReference>
<proteinExistence type="predicted"/>
<accession>A0A2D0MYZ6</accession>
<dbReference type="SUPFAM" id="SSF53756">
    <property type="entry name" value="UDP-Glycosyltransferase/glycogen phosphorylase"/>
    <property type="match status" value="1"/>
</dbReference>
<dbReference type="Proteomes" id="UP000223913">
    <property type="component" value="Unassembled WGS sequence"/>
</dbReference>
<dbReference type="RefSeq" id="WP_099155133.1">
    <property type="nucleotide sequence ID" value="NZ_PDUD01000054.1"/>
</dbReference>
<gene>
    <name evidence="1" type="ORF">CRP01_36995</name>
</gene>
<sequence>MQLSRFLAQIGLAKIVKLYRNKRHELRFYLASYYHRKELKKIKNVHKVRVIFILLLSSNWKYDSVYRAFLKESRFFPMVLICPYTGGNEAEMLVERRKAKKLCKDNGYNFIDAWNEETHSWIDIKKELRAHIIFFSNPHSITKKEYLIEANLETLTCYVPYSIRSDDLTELAFNSPFQQYTWINFYESNIHKRLAEIYAMNKGENVEVVGYPTIDQISQEKRNIDHVHKKVIIWAPHWTIPGASNLLTRSCFLDYYNFFLELAASKKGAVEVIFRPHPFLKRTLYKSNVWGKQRTDEYYNLWKERENLSYSEGDYIKDFVKSDLLVHDSVSFLSEYFAVGKPVVFTKSEGKTNPQFNKFGEICLDAHYQVKDREELKNIIERILKNDEDKAIIEKRKQVLELLTENGESCSELIVKSIKEKLKF</sequence>
<dbReference type="AlphaFoldDB" id="A0A2D0MYZ6"/>
<dbReference type="EMBL" id="PDUD01000054">
    <property type="protein sequence ID" value="PHN01501.1"/>
    <property type="molecule type" value="Genomic_DNA"/>
</dbReference>